<name>A0A1Y2DDP6_9BASI</name>
<comment type="caution">
    <text evidence="12">The sequence shown here is derived from an EMBL/GenBank/DDBJ whole genome shotgun (WGS) entry which is preliminary data.</text>
</comment>
<gene>
    <name evidence="12" type="ORF">BCR35DRAFT_335301</name>
</gene>
<evidence type="ECO:0000256" key="1">
    <source>
        <dbReference type="ARBA" id="ARBA00012444"/>
    </source>
</evidence>
<keyword evidence="6" id="KW-0067">ATP-binding</keyword>
<keyword evidence="9" id="KW-0812">Transmembrane</keyword>
<evidence type="ECO:0000313" key="12">
    <source>
        <dbReference type="EMBL" id="ORY57390.1"/>
    </source>
</evidence>
<dbReference type="GO" id="GO:0005829">
    <property type="term" value="C:cytosol"/>
    <property type="evidence" value="ECO:0007669"/>
    <property type="project" value="TreeGrafter"/>
</dbReference>
<protein>
    <recommendedName>
        <fullName evidence="1">cAMP-dependent protein kinase</fullName>
        <ecNumber evidence="1">2.7.11.11</ecNumber>
    </recommendedName>
</protein>
<keyword evidence="13" id="KW-1185">Reference proteome</keyword>
<dbReference type="AlphaFoldDB" id="A0A1Y2DDP6"/>
<evidence type="ECO:0000256" key="7">
    <source>
        <dbReference type="ARBA" id="ARBA00047292"/>
    </source>
</evidence>
<evidence type="ECO:0000256" key="3">
    <source>
        <dbReference type="ARBA" id="ARBA00022679"/>
    </source>
</evidence>
<dbReference type="Gene3D" id="1.10.510.10">
    <property type="entry name" value="Transferase(Phosphotransferase) domain 1"/>
    <property type="match status" value="1"/>
</dbReference>
<dbReference type="InterPro" id="IPR000961">
    <property type="entry name" value="AGC-kinase_C"/>
</dbReference>
<dbReference type="InParanoid" id="A0A1Y2DDP6"/>
<dbReference type="PANTHER" id="PTHR24353">
    <property type="entry name" value="CYCLIC NUCLEOTIDE-DEPENDENT PROTEIN KINASE"/>
    <property type="match status" value="1"/>
</dbReference>
<feature type="non-terminal residue" evidence="12">
    <location>
        <position position="1"/>
    </location>
</feature>
<dbReference type="PANTHER" id="PTHR24353:SF37">
    <property type="entry name" value="CAMP-DEPENDENT PROTEIN KINASE CATALYTIC SUBUNIT PRKX"/>
    <property type="match status" value="1"/>
</dbReference>
<dbReference type="GO" id="GO:0005952">
    <property type="term" value="C:cAMP-dependent protein kinase complex"/>
    <property type="evidence" value="ECO:0007669"/>
    <property type="project" value="TreeGrafter"/>
</dbReference>
<dbReference type="SMART" id="SM00133">
    <property type="entry name" value="S_TK_X"/>
    <property type="match status" value="1"/>
</dbReference>
<evidence type="ECO:0000256" key="5">
    <source>
        <dbReference type="ARBA" id="ARBA00022777"/>
    </source>
</evidence>
<keyword evidence="2" id="KW-0723">Serine/threonine-protein kinase</keyword>
<evidence type="ECO:0000259" key="10">
    <source>
        <dbReference type="PROSITE" id="PS50011"/>
    </source>
</evidence>
<reference evidence="12 13" key="1">
    <citation type="submission" date="2016-07" db="EMBL/GenBank/DDBJ databases">
        <title>Pervasive Adenine N6-methylation of Active Genes in Fungi.</title>
        <authorList>
            <consortium name="DOE Joint Genome Institute"/>
            <person name="Mondo S.J."/>
            <person name="Dannebaum R.O."/>
            <person name="Kuo R.C."/>
            <person name="Labutti K."/>
            <person name="Haridas S."/>
            <person name="Kuo A."/>
            <person name="Salamov A."/>
            <person name="Ahrendt S.R."/>
            <person name="Lipzen A."/>
            <person name="Sullivan W."/>
            <person name="Andreopoulos W.B."/>
            <person name="Clum A."/>
            <person name="Lindquist E."/>
            <person name="Daum C."/>
            <person name="Ramamoorthy G.K."/>
            <person name="Gryganskyi A."/>
            <person name="Culley D."/>
            <person name="Magnuson J.K."/>
            <person name="James T.Y."/>
            <person name="O'Malley M.A."/>
            <person name="Stajich J.E."/>
            <person name="Spatafora J.W."/>
            <person name="Visel A."/>
            <person name="Grigoriev I.V."/>
        </authorList>
    </citation>
    <scope>NUCLEOTIDE SEQUENCE [LARGE SCALE GENOMIC DNA]</scope>
    <source>
        <strain evidence="12 13">62-1032</strain>
    </source>
</reference>
<dbReference type="InterPro" id="IPR000719">
    <property type="entry name" value="Prot_kinase_dom"/>
</dbReference>
<evidence type="ECO:0000256" key="2">
    <source>
        <dbReference type="ARBA" id="ARBA00022527"/>
    </source>
</evidence>
<dbReference type="GO" id="GO:0005524">
    <property type="term" value="F:ATP binding"/>
    <property type="evidence" value="ECO:0007669"/>
    <property type="project" value="UniProtKB-KW"/>
</dbReference>
<proteinExistence type="predicted"/>
<dbReference type="Gene3D" id="3.30.200.20">
    <property type="entry name" value="Phosphorylase Kinase, domain 1"/>
    <property type="match status" value="1"/>
</dbReference>
<keyword evidence="5 12" id="KW-0418">Kinase</keyword>
<evidence type="ECO:0000259" key="11">
    <source>
        <dbReference type="PROSITE" id="PS51285"/>
    </source>
</evidence>
<evidence type="ECO:0000256" key="8">
    <source>
        <dbReference type="ARBA" id="ARBA00047454"/>
    </source>
</evidence>
<keyword evidence="4" id="KW-0547">Nucleotide-binding</keyword>
<comment type="catalytic activity">
    <reaction evidence="8">
        <text>L-seryl-[protein] + ATP = O-phospho-L-seryl-[protein] + ADP + H(+)</text>
        <dbReference type="Rhea" id="RHEA:17989"/>
        <dbReference type="Rhea" id="RHEA-COMP:9863"/>
        <dbReference type="Rhea" id="RHEA-COMP:11604"/>
        <dbReference type="ChEBI" id="CHEBI:15378"/>
        <dbReference type="ChEBI" id="CHEBI:29999"/>
        <dbReference type="ChEBI" id="CHEBI:30616"/>
        <dbReference type="ChEBI" id="CHEBI:83421"/>
        <dbReference type="ChEBI" id="CHEBI:456216"/>
        <dbReference type="EC" id="2.7.11.11"/>
    </reaction>
</comment>
<organism evidence="12 13">
    <name type="scientific">Leucosporidium creatinivorum</name>
    <dbReference type="NCBI Taxonomy" id="106004"/>
    <lineage>
        <taxon>Eukaryota</taxon>
        <taxon>Fungi</taxon>
        <taxon>Dikarya</taxon>
        <taxon>Basidiomycota</taxon>
        <taxon>Pucciniomycotina</taxon>
        <taxon>Microbotryomycetes</taxon>
        <taxon>Leucosporidiales</taxon>
        <taxon>Leucosporidium</taxon>
    </lineage>
</organism>
<keyword evidence="9" id="KW-1133">Transmembrane helix</keyword>
<dbReference type="GO" id="GO:0004691">
    <property type="term" value="F:cAMP-dependent protein kinase activity"/>
    <property type="evidence" value="ECO:0007669"/>
    <property type="project" value="UniProtKB-EC"/>
</dbReference>
<evidence type="ECO:0000256" key="4">
    <source>
        <dbReference type="ARBA" id="ARBA00022741"/>
    </source>
</evidence>
<dbReference type="EMBL" id="MCGR01000082">
    <property type="protein sequence ID" value="ORY57390.1"/>
    <property type="molecule type" value="Genomic_DNA"/>
</dbReference>
<dbReference type="Pfam" id="PF00069">
    <property type="entry name" value="Pkinase"/>
    <property type="match status" value="1"/>
</dbReference>
<evidence type="ECO:0000313" key="13">
    <source>
        <dbReference type="Proteomes" id="UP000193467"/>
    </source>
</evidence>
<sequence>ITATGHGSAADWWALGVLLFELLAGFPPFFADNPLEIYERILQNKFVFPAHIDFVAKDLIKRLLTADLSKRLGNLKGGALDVKNHRWFEGVDWDAVYRKEIRAPIIPVTVSPADTSNFERYPNSPLDTLPGVLRAHRARQYGMSPDALERGPDPYGYLFPDFCE</sequence>
<dbReference type="SUPFAM" id="SSF56112">
    <property type="entry name" value="Protein kinase-like (PK-like)"/>
    <property type="match status" value="1"/>
</dbReference>
<keyword evidence="3" id="KW-0808">Transferase</keyword>
<accession>A0A1Y2DDP6</accession>
<feature type="transmembrane region" description="Helical" evidence="9">
    <location>
        <begin position="12"/>
        <end position="31"/>
    </location>
</feature>
<dbReference type="InterPro" id="IPR011009">
    <property type="entry name" value="Kinase-like_dom_sf"/>
</dbReference>
<dbReference type="EC" id="2.7.11.11" evidence="1"/>
<keyword evidence="9" id="KW-0472">Membrane</keyword>
<feature type="domain" description="AGC-kinase C-terminal" evidence="11">
    <location>
        <begin position="89"/>
        <end position="164"/>
    </location>
</feature>
<feature type="domain" description="Protein kinase" evidence="10">
    <location>
        <begin position="1"/>
        <end position="88"/>
    </location>
</feature>
<evidence type="ECO:0000256" key="9">
    <source>
        <dbReference type="SAM" id="Phobius"/>
    </source>
</evidence>
<dbReference type="Proteomes" id="UP000193467">
    <property type="component" value="Unassembled WGS sequence"/>
</dbReference>
<comment type="catalytic activity">
    <reaction evidence="7">
        <text>L-threonyl-[protein] + ATP = O-phospho-L-threonyl-[protein] + ADP + H(+)</text>
        <dbReference type="Rhea" id="RHEA:46608"/>
        <dbReference type="Rhea" id="RHEA-COMP:11060"/>
        <dbReference type="Rhea" id="RHEA-COMP:11605"/>
        <dbReference type="ChEBI" id="CHEBI:15378"/>
        <dbReference type="ChEBI" id="CHEBI:30013"/>
        <dbReference type="ChEBI" id="CHEBI:30616"/>
        <dbReference type="ChEBI" id="CHEBI:61977"/>
        <dbReference type="ChEBI" id="CHEBI:456216"/>
        <dbReference type="EC" id="2.7.11.11"/>
    </reaction>
</comment>
<evidence type="ECO:0000256" key="6">
    <source>
        <dbReference type="ARBA" id="ARBA00022840"/>
    </source>
</evidence>
<dbReference type="PROSITE" id="PS51285">
    <property type="entry name" value="AGC_KINASE_CTER"/>
    <property type="match status" value="1"/>
</dbReference>
<dbReference type="STRING" id="106004.A0A1Y2DDP6"/>
<dbReference type="PROSITE" id="PS50011">
    <property type="entry name" value="PROTEIN_KINASE_DOM"/>
    <property type="match status" value="1"/>
</dbReference>
<dbReference type="OrthoDB" id="63267at2759"/>